<dbReference type="Pfam" id="PF00056">
    <property type="entry name" value="Ldh_1_N"/>
    <property type="match status" value="1"/>
</dbReference>
<feature type="binding site" evidence="10">
    <location>
        <position position="106"/>
    </location>
    <ligand>
        <name>NAD(+)</name>
        <dbReference type="ChEBI" id="CHEBI:57540"/>
    </ligand>
</feature>
<proteinExistence type="inferred from homology"/>
<dbReference type="OrthoDB" id="4069699at2759"/>
<keyword evidence="6 10" id="KW-0520">NAD</keyword>
<dbReference type="VEuPathDB" id="GiardiaDB:QR46_4018"/>
<reference evidence="14 15" key="1">
    <citation type="journal article" date="2015" name="Mol. Biochem. Parasitol.">
        <title>Identification of polymorphic genes for use in assemblage B genotyping assays through comparative genomics of multiple assemblage B Giardia duodenalis isolates.</title>
        <authorList>
            <person name="Wielinga C."/>
            <person name="Thompson R.C."/>
            <person name="Monis P."/>
            <person name="Ryan U."/>
        </authorList>
    </citation>
    <scope>NUCLEOTIDE SEQUENCE [LARGE SCALE GENOMIC DNA]</scope>
    <source>
        <strain evidence="14 15">BAH15c1</strain>
    </source>
</reference>
<dbReference type="Proteomes" id="UP000070089">
    <property type="component" value="Unassembled WGS sequence"/>
</dbReference>
<comment type="subunit">
    <text evidence="2">Homodimer.</text>
</comment>
<dbReference type="SUPFAM" id="SSF56327">
    <property type="entry name" value="LDH C-terminal domain-like"/>
    <property type="match status" value="1"/>
</dbReference>
<comment type="similarity">
    <text evidence="1">Belongs to the LDH/MDH superfamily. MDH type 2 family.</text>
</comment>
<dbReference type="PIRSF" id="PIRSF000102">
    <property type="entry name" value="Lac_mal_DH"/>
    <property type="match status" value="1"/>
</dbReference>
<feature type="binding site" evidence="9">
    <location>
        <position position="163"/>
    </location>
    <ligand>
        <name>substrate</name>
    </ligand>
</feature>
<evidence type="ECO:0000256" key="2">
    <source>
        <dbReference type="ARBA" id="ARBA00011738"/>
    </source>
</evidence>
<dbReference type="InterPro" id="IPR010945">
    <property type="entry name" value="Malate_DH_type2"/>
</dbReference>
<evidence type="ECO:0000256" key="9">
    <source>
        <dbReference type="PIRSR" id="PIRSR000102-2"/>
    </source>
</evidence>
<organism evidence="14 15">
    <name type="scientific">Giardia duodenalis assemblage B</name>
    <dbReference type="NCBI Taxonomy" id="1394984"/>
    <lineage>
        <taxon>Eukaryota</taxon>
        <taxon>Metamonada</taxon>
        <taxon>Diplomonadida</taxon>
        <taxon>Hexamitidae</taxon>
        <taxon>Giardiinae</taxon>
        <taxon>Giardia</taxon>
    </lineage>
</organism>
<sequence>MPKPVVRVCISGAAGQICYSVLFRIAAGDMLGYDQPVHIVMLEVPAALKAAEGVAMELVDCAFPLLSGFTLTADNAEAFKDADYCLLFGAFPRKAGMERAELLSKNKGIFQVQGDAINKHAKPTCRILVIGNPANTNALVLSTQLTNIPKTNVTAMSRLDHNRAVGQVAAKLGVRTNRISNVWVAGNHSNTMVPIVECGVIYDEDLKNKQPVKPMLPAEWIKGEFVPCVRGRGTAVIEARGHSSSASAANAAIDHIRDWHMGTKPGVFVSCSLLTEEGNPYGIAPGIFYSMPCSCVDGKWQIVKLDLPKEVLDEMKASEAELMKEAKDALQ</sequence>
<feature type="domain" description="Lactate/malate dehydrogenase N-terminal" evidence="12">
    <location>
        <begin position="6"/>
        <end position="149"/>
    </location>
</feature>
<dbReference type="Pfam" id="PF02866">
    <property type="entry name" value="Ldh_1_C"/>
    <property type="match status" value="1"/>
</dbReference>
<dbReference type="InterPro" id="IPR022383">
    <property type="entry name" value="Lactate/malate_DH_C"/>
</dbReference>
<dbReference type="InterPro" id="IPR036291">
    <property type="entry name" value="NAD(P)-bd_dom_sf"/>
</dbReference>
<evidence type="ECO:0000256" key="8">
    <source>
        <dbReference type="PIRSR" id="PIRSR000102-1"/>
    </source>
</evidence>
<dbReference type="FunFam" id="3.90.110.10:FF:000014">
    <property type="entry name" value="Malate dehydrogenase"/>
    <property type="match status" value="1"/>
</dbReference>
<dbReference type="GO" id="GO:0030060">
    <property type="term" value="F:L-malate dehydrogenase (NAD+) activity"/>
    <property type="evidence" value="ECO:0007669"/>
    <property type="project" value="UniProtKB-EC"/>
</dbReference>
<feature type="binding site" evidence="9">
    <location>
        <position position="132"/>
    </location>
    <ligand>
        <name>substrate</name>
    </ligand>
</feature>
<dbReference type="Gene3D" id="3.90.110.10">
    <property type="entry name" value="Lactate dehydrogenase/glycoside hydrolase, family 4, C-terminal"/>
    <property type="match status" value="1"/>
</dbReference>
<dbReference type="AlphaFoldDB" id="A0A132NPN8"/>
<dbReference type="CDD" id="cd00704">
    <property type="entry name" value="MDH"/>
    <property type="match status" value="1"/>
</dbReference>
<evidence type="ECO:0000256" key="10">
    <source>
        <dbReference type="PIRSR" id="PIRSR000102-3"/>
    </source>
</evidence>
<evidence type="ECO:0000256" key="3">
    <source>
        <dbReference type="ARBA" id="ARBA00012995"/>
    </source>
</evidence>
<evidence type="ECO:0000256" key="7">
    <source>
        <dbReference type="ARBA" id="ARBA00048313"/>
    </source>
</evidence>
<evidence type="ECO:0000313" key="14">
    <source>
        <dbReference type="EMBL" id="KWX12024.1"/>
    </source>
</evidence>
<dbReference type="InterPro" id="IPR001236">
    <property type="entry name" value="Lactate/malate_DH_N"/>
</dbReference>
<keyword evidence="5 11" id="KW-0560">Oxidoreductase</keyword>
<dbReference type="Gene3D" id="3.40.50.720">
    <property type="entry name" value="NAD(P)-binding Rossmann-like Domain"/>
    <property type="match status" value="1"/>
</dbReference>
<feature type="binding site" evidence="9">
    <location>
        <position position="99"/>
    </location>
    <ligand>
        <name>substrate</name>
    </ligand>
</feature>
<name>A0A132NPN8_GIAIN</name>
<feature type="binding site" evidence="9">
    <location>
        <position position="93"/>
    </location>
    <ligand>
        <name>substrate</name>
    </ligand>
</feature>
<dbReference type="FunFam" id="3.40.50.720:FF:000010">
    <property type="entry name" value="Malate dehydrogenase"/>
    <property type="match status" value="1"/>
</dbReference>
<dbReference type="InterPro" id="IPR015955">
    <property type="entry name" value="Lactate_DH/Glyco_Ohase_4_C"/>
</dbReference>
<evidence type="ECO:0000256" key="4">
    <source>
        <dbReference type="ARBA" id="ARBA00022532"/>
    </source>
</evidence>
<evidence type="ECO:0000259" key="12">
    <source>
        <dbReference type="Pfam" id="PF00056"/>
    </source>
</evidence>
<evidence type="ECO:0000256" key="5">
    <source>
        <dbReference type="ARBA" id="ARBA00023002"/>
    </source>
</evidence>
<dbReference type="InterPro" id="IPR001557">
    <property type="entry name" value="L-lactate/malate_DH"/>
</dbReference>
<dbReference type="GO" id="GO:0006108">
    <property type="term" value="P:malate metabolic process"/>
    <property type="evidence" value="ECO:0007669"/>
    <property type="project" value="InterPro"/>
</dbReference>
<keyword evidence="4" id="KW-0816">Tricarboxylic acid cycle</keyword>
<evidence type="ECO:0000256" key="11">
    <source>
        <dbReference type="RuleBase" id="RU003369"/>
    </source>
</evidence>
<comment type="catalytic activity">
    <reaction evidence="7">
        <text>(S)-malate + NAD(+) = oxaloacetate + NADH + H(+)</text>
        <dbReference type="Rhea" id="RHEA:21432"/>
        <dbReference type="ChEBI" id="CHEBI:15378"/>
        <dbReference type="ChEBI" id="CHEBI:15589"/>
        <dbReference type="ChEBI" id="CHEBI:16452"/>
        <dbReference type="ChEBI" id="CHEBI:57540"/>
        <dbReference type="ChEBI" id="CHEBI:57945"/>
        <dbReference type="EC" id="1.1.1.37"/>
    </reaction>
</comment>
<feature type="active site" description="Proton acceptor" evidence="8">
    <location>
        <position position="188"/>
    </location>
</feature>
<feature type="binding site" evidence="10">
    <location>
        <begin position="130"/>
        <end position="132"/>
    </location>
    <ligand>
        <name>NAD(+)</name>
        <dbReference type="ChEBI" id="CHEBI:57540"/>
    </ligand>
</feature>
<evidence type="ECO:0000256" key="1">
    <source>
        <dbReference type="ARBA" id="ARBA00009613"/>
    </source>
</evidence>
<accession>A0A132NPN8</accession>
<evidence type="ECO:0000259" key="13">
    <source>
        <dbReference type="Pfam" id="PF02866"/>
    </source>
</evidence>
<dbReference type="NCBIfam" id="NF003916">
    <property type="entry name" value="PRK05442.1"/>
    <property type="match status" value="1"/>
</dbReference>
<feature type="domain" description="Lactate/malate dehydrogenase C-terminal" evidence="13">
    <location>
        <begin position="158"/>
        <end position="329"/>
    </location>
</feature>
<protein>
    <recommendedName>
        <fullName evidence="3">malate dehydrogenase</fullName>
        <ecNumber evidence="3">1.1.1.37</ecNumber>
    </recommendedName>
</protein>
<evidence type="ECO:0000313" key="15">
    <source>
        <dbReference type="Proteomes" id="UP000070089"/>
    </source>
</evidence>
<evidence type="ECO:0000256" key="6">
    <source>
        <dbReference type="ARBA" id="ARBA00023027"/>
    </source>
</evidence>
<gene>
    <name evidence="14" type="ORF">QR46_4018</name>
</gene>
<comment type="caution">
    <text evidence="14">The sequence shown here is derived from an EMBL/GenBank/DDBJ whole genome shotgun (WGS) entry which is preliminary data.</text>
</comment>
<dbReference type="PANTHER" id="PTHR23382">
    <property type="entry name" value="MALATE DEHYDROGENASE"/>
    <property type="match status" value="1"/>
</dbReference>
<dbReference type="EMBL" id="JXTI01000141">
    <property type="protein sequence ID" value="KWX12024.1"/>
    <property type="molecule type" value="Genomic_DNA"/>
</dbReference>
<dbReference type="SUPFAM" id="SSF51735">
    <property type="entry name" value="NAD(P)-binding Rossmann-fold domains"/>
    <property type="match status" value="1"/>
</dbReference>
<dbReference type="NCBIfam" id="TIGR01759">
    <property type="entry name" value="MalateDH-SF1"/>
    <property type="match status" value="1"/>
</dbReference>
<dbReference type="EC" id="1.1.1.37" evidence="3"/>
<dbReference type="GO" id="GO:0006099">
    <property type="term" value="P:tricarboxylic acid cycle"/>
    <property type="evidence" value="ECO:0007669"/>
    <property type="project" value="UniProtKB-KW"/>
</dbReference>